<proteinExistence type="predicted"/>
<evidence type="ECO:0000313" key="3">
    <source>
        <dbReference type="WBParaSite" id="scf7180000419931.g4511"/>
    </source>
</evidence>
<dbReference type="WBParaSite" id="scf7180000419931.g4511">
    <property type="protein sequence ID" value="scf7180000419931.g4511"/>
    <property type="gene ID" value="scf7180000419931.g4511"/>
</dbReference>
<keyword evidence="2" id="KW-1185">Reference proteome</keyword>
<dbReference type="AlphaFoldDB" id="A0A915NLP5"/>
<evidence type="ECO:0000313" key="2">
    <source>
        <dbReference type="Proteomes" id="UP000887560"/>
    </source>
</evidence>
<reference evidence="3" key="1">
    <citation type="submission" date="2022-11" db="UniProtKB">
        <authorList>
            <consortium name="WormBaseParasite"/>
        </authorList>
    </citation>
    <scope>IDENTIFICATION</scope>
</reference>
<sequence>IKKRTYELHCPEIDKFKDVAVLYTINMTNLNLKNQNCNKSVLPTAGGWITTDEQFGKLLNNNFDVGRNAKAVFTTLAKKKMNFMLDFYAGNYGNFLFETWRQLQQIRMIGTLMENMDNRSPNYQMLADNLNIVEQYYFQQLRYPSQQLTPAQLEEQNIRANLIWQEHQRQQEEARLQQMATRRWQEEEEARLRFGHHEAGGSSHFHQPQQGGGSSSHYVPHFEYQHIWGSSLPQPPPQQGGPPQSLFG</sequence>
<accession>A0A915NLP5</accession>
<organism evidence="2 3">
    <name type="scientific">Meloidogyne floridensis</name>
    <dbReference type="NCBI Taxonomy" id="298350"/>
    <lineage>
        <taxon>Eukaryota</taxon>
        <taxon>Metazoa</taxon>
        <taxon>Ecdysozoa</taxon>
        <taxon>Nematoda</taxon>
        <taxon>Chromadorea</taxon>
        <taxon>Rhabditida</taxon>
        <taxon>Tylenchina</taxon>
        <taxon>Tylenchomorpha</taxon>
        <taxon>Tylenchoidea</taxon>
        <taxon>Meloidogynidae</taxon>
        <taxon>Meloidogyninae</taxon>
        <taxon>Meloidogyne</taxon>
    </lineage>
</organism>
<dbReference type="Proteomes" id="UP000887560">
    <property type="component" value="Unplaced"/>
</dbReference>
<feature type="region of interest" description="Disordered" evidence="1">
    <location>
        <begin position="198"/>
        <end position="248"/>
    </location>
</feature>
<name>A0A915NLP5_9BILA</name>
<evidence type="ECO:0000256" key="1">
    <source>
        <dbReference type="SAM" id="MobiDB-lite"/>
    </source>
</evidence>
<protein>
    <submittedName>
        <fullName evidence="3">Uncharacterized protein</fullName>
    </submittedName>
</protein>